<evidence type="ECO:0000256" key="3">
    <source>
        <dbReference type="ARBA" id="ARBA00022679"/>
    </source>
</evidence>
<reference evidence="8" key="1">
    <citation type="submission" date="2020-07" db="EMBL/GenBank/DDBJ databases">
        <title>novel species isolated from the respiratory tract of Marmot.</title>
        <authorList>
            <person name="Zhang G."/>
        </authorList>
    </citation>
    <scope>NUCLEOTIDE SEQUENCE [LARGE SCALE GENOMIC DNA]</scope>
    <source>
        <strain evidence="8">686</strain>
    </source>
</reference>
<keyword evidence="5 7" id="KW-0012">Acyltransferase</keyword>
<dbReference type="PANTHER" id="PTHR10434">
    <property type="entry name" value="1-ACYL-SN-GLYCEROL-3-PHOSPHATE ACYLTRANSFERASE"/>
    <property type="match status" value="1"/>
</dbReference>
<dbReference type="Pfam" id="PF01553">
    <property type="entry name" value="Acyltransferase"/>
    <property type="match status" value="1"/>
</dbReference>
<proteinExistence type="predicted"/>
<evidence type="ECO:0000256" key="1">
    <source>
        <dbReference type="ARBA" id="ARBA00005189"/>
    </source>
</evidence>
<accession>A0A7D7QYJ4</accession>
<dbReference type="KEGG" id="gji:H1R19_15805"/>
<dbReference type="PANTHER" id="PTHR10434:SF64">
    <property type="entry name" value="1-ACYL-SN-GLYCEROL-3-PHOSPHATE ACYLTRANSFERASE-RELATED"/>
    <property type="match status" value="1"/>
</dbReference>
<evidence type="ECO:0000256" key="4">
    <source>
        <dbReference type="ARBA" id="ARBA00023098"/>
    </source>
</evidence>
<dbReference type="SUPFAM" id="SSF69593">
    <property type="entry name" value="Glycerol-3-phosphate (1)-acyltransferase"/>
    <property type="match status" value="1"/>
</dbReference>
<protein>
    <submittedName>
        <fullName evidence="7">1-acyl-sn-glycerol-3-phosphate acyltransferase</fullName>
    </submittedName>
</protein>
<name>A0A7D7QYJ4_9ACTN</name>
<gene>
    <name evidence="7" type="ORF">H1R19_15805</name>
</gene>
<dbReference type="RefSeq" id="WP_219849519.1">
    <property type="nucleotide sequence ID" value="NZ_CP059491.1"/>
</dbReference>
<dbReference type="AlphaFoldDB" id="A0A7D7QYJ4"/>
<dbReference type="CDD" id="cd07989">
    <property type="entry name" value="LPLAT_AGPAT-like"/>
    <property type="match status" value="1"/>
</dbReference>
<organism evidence="7 8">
    <name type="scientific">Gordonia jinghuaiqii</name>
    <dbReference type="NCBI Taxonomy" id="2758710"/>
    <lineage>
        <taxon>Bacteria</taxon>
        <taxon>Bacillati</taxon>
        <taxon>Actinomycetota</taxon>
        <taxon>Actinomycetes</taxon>
        <taxon>Mycobacteriales</taxon>
        <taxon>Gordoniaceae</taxon>
        <taxon>Gordonia</taxon>
    </lineage>
</organism>
<evidence type="ECO:0000313" key="8">
    <source>
        <dbReference type="Proteomes" id="UP000515663"/>
    </source>
</evidence>
<feature type="domain" description="Phospholipid/glycerol acyltransferase" evidence="6">
    <location>
        <begin position="107"/>
        <end position="219"/>
    </location>
</feature>
<evidence type="ECO:0000313" key="7">
    <source>
        <dbReference type="EMBL" id="QMT00371.1"/>
    </source>
</evidence>
<dbReference type="SMART" id="SM00563">
    <property type="entry name" value="PlsC"/>
    <property type="match status" value="1"/>
</dbReference>
<keyword evidence="8" id="KW-1185">Reference proteome</keyword>
<keyword evidence="2" id="KW-0444">Lipid biosynthesis</keyword>
<dbReference type="GO" id="GO:0006654">
    <property type="term" value="P:phosphatidic acid biosynthetic process"/>
    <property type="evidence" value="ECO:0007669"/>
    <property type="project" value="TreeGrafter"/>
</dbReference>
<evidence type="ECO:0000256" key="5">
    <source>
        <dbReference type="ARBA" id="ARBA00023315"/>
    </source>
</evidence>
<comment type="pathway">
    <text evidence="1">Lipid metabolism.</text>
</comment>
<evidence type="ECO:0000256" key="2">
    <source>
        <dbReference type="ARBA" id="ARBA00022516"/>
    </source>
</evidence>
<dbReference type="EMBL" id="CP059491">
    <property type="protein sequence ID" value="QMT00371.1"/>
    <property type="molecule type" value="Genomic_DNA"/>
</dbReference>
<dbReference type="Proteomes" id="UP000515663">
    <property type="component" value="Chromosome"/>
</dbReference>
<keyword evidence="3 7" id="KW-0808">Transferase</keyword>
<evidence type="ECO:0000259" key="6">
    <source>
        <dbReference type="SMART" id="SM00563"/>
    </source>
</evidence>
<dbReference type="GO" id="GO:0003841">
    <property type="term" value="F:1-acylglycerol-3-phosphate O-acyltransferase activity"/>
    <property type="evidence" value="ECO:0007669"/>
    <property type="project" value="TreeGrafter"/>
</dbReference>
<dbReference type="InterPro" id="IPR002123">
    <property type="entry name" value="Plipid/glycerol_acylTrfase"/>
</dbReference>
<sequence>MTALLAGPVATLHPWFPVSTCGEPCIGPRVSRRFVAVAEASIVAWRLCRLLTVVVWIVWAALTAGLGARARRRPARALRGRASRALLGALGIAVDIDDRRPDPAAAGLVVANHISFLDVLALAAVSPAHVVAKSDVVDIPVASSLAGRFGVITVDRHALRSLPATVGQVAGRLTGGDPVIVFPEGTTYCGRTGGTFRPAFFQAAIDAGVPVFPVGLCFRGVDGTTATAPSFIGADTPVDTLRRVLRARGLTLGVRVHPAEPPGADRRELARRCERVVSGDTARQESDITRSLI</sequence>
<keyword evidence="4" id="KW-0443">Lipid metabolism</keyword>